<accession>A0A6J6EUD6</accession>
<reference evidence="4" key="1">
    <citation type="submission" date="2020-05" db="EMBL/GenBank/DDBJ databases">
        <authorList>
            <person name="Chiriac C."/>
            <person name="Salcher M."/>
            <person name="Ghai R."/>
            <person name="Kavagutti S V."/>
        </authorList>
    </citation>
    <scope>NUCLEOTIDE SEQUENCE</scope>
</reference>
<dbReference type="PANTHER" id="PTHR12919">
    <property type="entry name" value="30S RIBOSOMAL PROTEIN S16"/>
    <property type="match status" value="1"/>
</dbReference>
<feature type="compositionally biased region" description="Basic and acidic residues" evidence="3">
    <location>
        <begin position="94"/>
        <end position="108"/>
    </location>
</feature>
<evidence type="ECO:0000256" key="1">
    <source>
        <dbReference type="ARBA" id="ARBA00022980"/>
    </source>
</evidence>
<feature type="region of interest" description="Disordered" evidence="3">
    <location>
        <begin position="70"/>
        <end position="89"/>
    </location>
</feature>
<dbReference type="GO" id="GO:0005737">
    <property type="term" value="C:cytoplasm"/>
    <property type="evidence" value="ECO:0007669"/>
    <property type="project" value="UniProtKB-ARBA"/>
</dbReference>
<keyword evidence="1" id="KW-0689">Ribosomal protein</keyword>
<dbReference type="SUPFAM" id="SSF54565">
    <property type="entry name" value="Ribosomal protein S16"/>
    <property type="match status" value="1"/>
</dbReference>
<dbReference type="InterPro" id="IPR000307">
    <property type="entry name" value="Ribosomal_bS16"/>
</dbReference>
<feature type="compositionally biased region" description="Basic and acidic residues" evidence="3">
    <location>
        <begin position="117"/>
        <end position="145"/>
    </location>
</feature>
<dbReference type="Pfam" id="PF00886">
    <property type="entry name" value="Ribosomal_S16"/>
    <property type="match status" value="1"/>
</dbReference>
<dbReference type="InterPro" id="IPR023803">
    <property type="entry name" value="Ribosomal_bS16_dom_sf"/>
</dbReference>
<keyword evidence="2" id="KW-0687">Ribonucleoprotein</keyword>
<feature type="region of interest" description="Disordered" evidence="3">
    <location>
        <begin position="94"/>
        <end position="171"/>
    </location>
</feature>
<organism evidence="4">
    <name type="scientific">freshwater metagenome</name>
    <dbReference type="NCBI Taxonomy" id="449393"/>
    <lineage>
        <taxon>unclassified sequences</taxon>
        <taxon>metagenomes</taxon>
        <taxon>ecological metagenomes</taxon>
    </lineage>
</organism>
<proteinExistence type="predicted"/>
<sequence>MYRVVVADSRTARNGRAIEEIGIYQPKEDPSVIRIDAERVAYWLGVGAQATEPVVALLKLTGDWQKFKGEKDTTSKVRVAPPKADHAAKYEKALKENLAEREEEEKNPRPKPVVAAKVEEPKAEEVVAEVKEEAAPAAEEVKAEEPVAEVVETPAEEVPAEAPAAEEAKSE</sequence>
<dbReference type="EMBL" id="CAEZTU010000036">
    <property type="protein sequence ID" value="CAB4579587.1"/>
    <property type="molecule type" value="Genomic_DNA"/>
</dbReference>
<dbReference type="NCBIfam" id="TIGR00002">
    <property type="entry name" value="S16"/>
    <property type="match status" value="1"/>
</dbReference>
<dbReference type="Gene3D" id="3.30.1320.10">
    <property type="match status" value="1"/>
</dbReference>
<gene>
    <name evidence="4" type="ORF">UFOPK1740_00809</name>
</gene>
<dbReference type="AlphaFoldDB" id="A0A6J6EUD6"/>
<name>A0A6J6EUD6_9ZZZZ</name>
<evidence type="ECO:0000256" key="3">
    <source>
        <dbReference type="SAM" id="MobiDB-lite"/>
    </source>
</evidence>
<protein>
    <submittedName>
        <fullName evidence="4">Unannotated protein</fullName>
    </submittedName>
</protein>
<dbReference type="GO" id="GO:0006412">
    <property type="term" value="P:translation"/>
    <property type="evidence" value="ECO:0007669"/>
    <property type="project" value="InterPro"/>
</dbReference>
<evidence type="ECO:0000256" key="2">
    <source>
        <dbReference type="ARBA" id="ARBA00023274"/>
    </source>
</evidence>
<evidence type="ECO:0000313" key="4">
    <source>
        <dbReference type="EMBL" id="CAB4579587.1"/>
    </source>
</evidence>
<dbReference type="GO" id="GO:0003735">
    <property type="term" value="F:structural constituent of ribosome"/>
    <property type="evidence" value="ECO:0007669"/>
    <property type="project" value="InterPro"/>
</dbReference>
<dbReference type="PANTHER" id="PTHR12919:SF20">
    <property type="entry name" value="SMALL RIBOSOMAL SUBUNIT PROTEIN BS16M"/>
    <property type="match status" value="1"/>
</dbReference>
<dbReference type="GO" id="GO:0015935">
    <property type="term" value="C:small ribosomal subunit"/>
    <property type="evidence" value="ECO:0007669"/>
    <property type="project" value="TreeGrafter"/>
</dbReference>